<name>A0AAW2YL18_9EUKA</name>
<dbReference type="Proteomes" id="UP001431209">
    <property type="component" value="Unassembled WGS sequence"/>
</dbReference>
<dbReference type="EMBL" id="JAOPGA020000225">
    <property type="protein sequence ID" value="KAL0477729.1"/>
    <property type="molecule type" value="Genomic_DNA"/>
</dbReference>
<dbReference type="SUPFAM" id="SSF52540">
    <property type="entry name" value="P-loop containing nucleoside triphosphate hydrolases"/>
    <property type="match status" value="1"/>
</dbReference>
<dbReference type="InterPro" id="IPR027417">
    <property type="entry name" value="P-loop_NTPase"/>
</dbReference>
<protein>
    <submittedName>
        <fullName evidence="1">UvrABC system protein C</fullName>
    </submittedName>
</protein>
<reference evidence="1 2" key="1">
    <citation type="submission" date="2024-03" db="EMBL/GenBank/DDBJ databases">
        <title>The Acrasis kona genome and developmental transcriptomes reveal deep origins of eukaryotic multicellular pathways.</title>
        <authorList>
            <person name="Sheikh S."/>
            <person name="Fu C.-J."/>
            <person name="Brown M.W."/>
            <person name="Baldauf S.L."/>
        </authorList>
    </citation>
    <scope>NUCLEOTIDE SEQUENCE [LARGE SCALE GENOMIC DNA]</scope>
    <source>
        <strain evidence="1 2">ATCC MYA-3509</strain>
    </source>
</reference>
<sequence length="831" mass="94845">MASPQTPSRNNALNVNKTTDPVTPAKIAITSPQKVYTKHNVLGFIGREDQIATGFQNVIPHYMRGQGFQSSVNQIRGLGGKLNQNNPTVIEVIDVSGFGKTTFLENVASELKWYYVRAQCQDGAIPEFSNTLGIAVNAFKPNMGNTEARSIIRKVIEEGFLKLYNAILDEDWSTRVEEYCIKPDAVRDLTIDHLRKDITVLLKKKNTNLLINLDEIQIFTTGKVYTKEEENAECENSQDLEKLLLSVFFNTLATHVTNGINKSSTGNIIFAVSGTYGKNPLTVRSSVKSLKIRLERFTANICLSLFKKFWHFPTAIKDKNGLNKVMERVSGPPRLMEVFLRKILHYSARWKEDNEQVESITTLILNDIATFAINVYFSTVKERLDVSPEEDLVDMYFKLYYFPTLYKGKKSDGSGVREFVEGTEGYNLLQRYGLALSRGLLCIYQTEHDIKVRPDTMEEEQEEVEEEEDVSIKKKRKNSFGEPAKKLISKTVRSYILLEPFAFVREVFCQKVENFDEIISITSRKGRCFEYMINWELSAKGSLLWNVILEKLSILKIQETRPEVASKIDYIIKSINDNNGFHPRNLVTVDKVSYSFKSPYVVGDDYQKKDLIDGYYPLPHDVDLYYQAKNKKFGATSDQNSKLKNEMVESINSLGKISNKKKPRSILGVFCSLHNFEHKNYKIPQTENLIFITLEGADFSNLNYPFEELLNTTHDLGDPKFLVQLINTMSHKQVMTGFSTVRDMIYKADFEKFDPETIDVNQLFEMLKANKKLHGVADALMLAGVDGEGFIGLKKSDFGINNDINIDLNVNVRGILRNFAREKFGIEKYLE</sequence>
<dbReference type="AlphaFoldDB" id="A0AAW2YL18"/>
<proteinExistence type="predicted"/>
<organism evidence="1 2">
    <name type="scientific">Acrasis kona</name>
    <dbReference type="NCBI Taxonomy" id="1008807"/>
    <lineage>
        <taxon>Eukaryota</taxon>
        <taxon>Discoba</taxon>
        <taxon>Heterolobosea</taxon>
        <taxon>Tetramitia</taxon>
        <taxon>Eutetramitia</taxon>
        <taxon>Acrasidae</taxon>
        <taxon>Acrasis</taxon>
    </lineage>
</organism>
<keyword evidence="2" id="KW-1185">Reference proteome</keyword>
<comment type="caution">
    <text evidence="1">The sequence shown here is derived from an EMBL/GenBank/DDBJ whole genome shotgun (WGS) entry which is preliminary data.</text>
</comment>
<accession>A0AAW2YL18</accession>
<gene>
    <name evidence="1" type="ORF">AKO1_013407</name>
</gene>
<evidence type="ECO:0000313" key="1">
    <source>
        <dbReference type="EMBL" id="KAL0477729.1"/>
    </source>
</evidence>
<evidence type="ECO:0000313" key="2">
    <source>
        <dbReference type="Proteomes" id="UP001431209"/>
    </source>
</evidence>